<feature type="signal peptide" evidence="1">
    <location>
        <begin position="1"/>
        <end position="21"/>
    </location>
</feature>
<organism evidence="3 4">
    <name type="scientific">Pseudopedobacter saltans (strain ATCC 51119 / DSM 12145 / JCM 21818 / CCUG 39354 / LMG 10337 / NBRC 100064 / NCIMB 13643)</name>
    <name type="common">Pedobacter saltans</name>
    <dbReference type="NCBI Taxonomy" id="762903"/>
    <lineage>
        <taxon>Bacteria</taxon>
        <taxon>Pseudomonadati</taxon>
        <taxon>Bacteroidota</taxon>
        <taxon>Sphingobacteriia</taxon>
        <taxon>Sphingobacteriales</taxon>
        <taxon>Sphingobacteriaceae</taxon>
        <taxon>Pseudopedobacter</taxon>
    </lineage>
</organism>
<dbReference type="OrthoDB" id="951410at2"/>
<dbReference type="EMBL" id="CP002545">
    <property type="protein sequence ID" value="ADY52919.1"/>
    <property type="molecule type" value="Genomic_DNA"/>
</dbReference>
<accession>F0SDZ3</accession>
<keyword evidence="1" id="KW-0732">Signal</keyword>
<dbReference type="KEGG" id="psn:Pedsa_2371"/>
<evidence type="ECO:0000259" key="2">
    <source>
        <dbReference type="SMART" id="SM00867"/>
    </source>
</evidence>
<reference evidence="4" key="2">
    <citation type="submission" date="2011-02" db="EMBL/GenBank/DDBJ databases">
        <title>The complete genome of Pedobacter saltans DSM 12145.</title>
        <authorList>
            <consortium name="US DOE Joint Genome Institute (JGI-PGF)"/>
            <person name="Lucas S."/>
            <person name="Copeland A."/>
            <person name="Lapidus A."/>
            <person name="Bruce D."/>
            <person name="Goodwin L."/>
            <person name="Pitluck S."/>
            <person name="Kyrpides N."/>
            <person name="Mavromatis K."/>
            <person name="Pagani I."/>
            <person name="Ivanova N."/>
            <person name="Ovchinnikova G."/>
            <person name="Lu M."/>
            <person name="Detter J.C."/>
            <person name="Han C."/>
            <person name="Land M."/>
            <person name="Hauser L."/>
            <person name="Markowitz V."/>
            <person name="Cheng J.-F."/>
            <person name="Hugenholtz P."/>
            <person name="Woyke T."/>
            <person name="Wu D."/>
            <person name="Tindall B."/>
            <person name="Pomrenke H.G."/>
            <person name="Brambilla E."/>
            <person name="Klenk H.-P."/>
            <person name="Eisen J.A."/>
        </authorList>
    </citation>
    <scope>NUCLEOTIDE SEQUENCE [LARGE SCALE GENOMIC DNA]</scope>
    <source>
        <strain evidence="4">ATCC 51119 / DSM 12145 / JCM 21818 / LMG 10337 / NBRC 100064 / NCIMB 13643</strain>
    </source>
</reference>
<dbReference type="RefSeq" id="WP_013633405.1">
    <property type="nucleotide sequence ID" value="NC_015177.1"/>
</dbReference>
<feature type="chain" id="PRO_5005675104" evidence="1">
    <location>
        <begin position="22"/>
        <end position="193"/>
    </location>
</feature>
<dbReference type="eggNOG" id="COG2353">
    <property type="taxonomic scope" value="Bacteria"/>
</dbReference>
<reference evidence="3 4" key="1">
    <citation type="journal article" date="2011" name="Stand. Genomic Sci.">
        <title>Complete genome sequence of the gliding, heparinolytic Pedobacter saltans type strain (113).</title>
        <authorList>
            <person name="Liolios K."/>
            <person name="Sikorski J."/>
            <person name="Lu M."/>
            <person name="Nolan M."/>
            <person name="Lapidus A."/>
            <person name="Lucas S."/>
            <person name="Hammon N."/>
            <person name="Deshpande S."/>
            <person name="Cheng J.F."/>
            <person name="Tapia R."/>
            <person name="Han C."/>
            <person name="Goodwin L."/>
            <person name="Pitluck S."/>
            <person name="Huntemann M."/>
            <person name="Ivanova N."/>
            <person name="Pagani I."/>
            <person name="Mavromatis K."/>
            <person name="Ovchinikova G."/>
            <person name="Pati A."/>
            <person name="Chen A."/>
            <person name="Palaniappan K."/>
            <person name="Land M."/>
            <person name="Hauser L."/>
            <person name="Brambilla E.M."/>
            <person name="Kotsyurbenko O."/>
            <person name="Rohde M."/>
            <person name="Tindall B.J."/>
            <person name="Abt B."/>
            <person name="Goker M."/>
            <person name="Detter J.C."/>
            <person name="Woyke T."/>
            <person name="Bristow J."/>
            <person name="Eisen J.A."/>
            <person name="Markowitz V."/>
            <person name="Hugenholtz P."/>
            <person name="Klenk H.P."/>
            <person name="Kyrpides N.C."/>
        </authorList>
    </citation>
    <scope>NUCLEOTIDE SEQUENCE [LARGE SCALE GENOMIC DNA]</scope>
    <source>
        <strain evidence="4">ATCC 51119 / DSM 12145 / JCM 21818 / LMG 10337 / NBRC 100064 / NCIMB 13643</strain>
    </source>
</reference>
<gene>
    <name evidence="3" type="ordered locus">Pedsa_2371</name>
</gene>
<dbReference type="PANTHER" id="PTHR34406:SF1">
    <property type="entry name" value="PROTEIN YCEI"/>
    <property type="match status" value="1"/>
</dbReference>
<protein>
    <submittedName>
        <fullName evidence="3">YceI family protein</fullName>
    </submittedName>
</protein>
<keyword evidence="4" id="KW-1185">Reference proteome</keyword>
<dbReference type="Proteomes" id="UP000000310">
    <property type="component" value="Chromosome"/>
</dbReference>
<dbReference type="PANTHER" id="PTHR34406">
    <property type="entry name" value="PROTEIN YCEI"/>
    <property type="match status" value="1"/>
</dbReference>
<dbReference type="SUPFAM" id="SSF101874">
    <property type="entry name" value="YceI-like"/>
    <property type="match status" value="1"/>
</dbReference>
<dbReference type="InterPro" id="IPR036761">
    <property type="entry name" value="TTHA0802/YceI-like_sf"/>
</dbReference>
<dbReference type="STRING" id="762903.Pedsa_2371"/>
<evidence type="ECO:0000313" key="4">
    <source>
        <dbReference type="Proteomes" id="UP000000310"/>
    </source>
</evidence>
<evidence type="ECO:0000313" key="3">
    <source>
        <dbReference type="EMBL" id="ADY52919.1"/>
    </source>
</evidence>
<dbReference type="Pfam" id="PF04264">
    <property type="entry name" value="YceI"/>
    <property type="match status" value="1"/>
</dbReference>
<name>F0SDZ3_PSESL</name>
<sequence>MNKKVLLIALVAVFTVFTAKAQSYKVDTEKSSIEWIGRKVTGAHNGVVKLSSGVLNYNGGLKGGNFAINTTSIKALDVQGEWATKLEGHLKSEDFFAADKFPTAKFVITKLGKVVNGTQTVVGKLTIKDITNEISFPATVTLNNGVLTAVAKNVKVDRTKYDIKYGSNSFFDSLGDKAIDNDFELNINIVAKK</sequence>
<proteinExistence type="predicted"/>
<evidence type="ECO:0000256" key="1">
    <source>
        <dbReference type="SAM" id="SignalP"/>
    </source>
</evidence>
<feature type="domain" description="Lipid/polyisoprenoid-binding YceI-like" evidence="2">
    <location>
        <begin position="23"/>
        <end position="192"/>
    </location>
</feature>
<dbReference type="AlphaFoldDB" id="F0SDZ3"/>
<dbReference type="Gene3D" id="2.40.128.110">
    <property type="entry name" value="Lipid/polyisoprenoid-binding, YceI-like"/>
    <property type="match status" value="1"/>
</dbReference>
<dbReference type="InterPro" id="IPR007372">
    <property type="entry name" value="Lipid/polyisoprenoid-bd_YceI"/>
</dbReference>
<dbReference type="SMART" id="SM00867">
    <property type="entry name" value="YceI"/>
    <property type="match status" value="1"/>
</dbReference>
<dbReference type="HOGENOM" id="CLU_071003_2_2_10"/>